<keyword evidence="3" id="KW-0863">Zinc-finger</keyword>
<dbReference type="GO" id="GO:0043565">
    <property type="term" value="F:sequence-specific DNA binding"/>
    <property type="evidence" value="ECO:0007669"/>
    <property type="project" value="InterPro"/>
</dbReference>
<sequence>MAGTLHSPTSNSPSSTSPSGDLGICTACGVTNNHCYHYSALSCKNCAQMFKRNAAKPETLVCRKNAEFCEPGFPSHCTKCRFDRCLKIGMKPELIQNYNKERHNWIVETHGSVASFVEKGFKVRYDANTQLSSRPSLIQPTLLTILMRVVTIAKRMWSAENTSNSIRAFPAGETLRVILEPQNVFFFEKGLIEMFFDKIPFFAAMGANEKFKFVDAAFPYYFLGIHSWTHVCAREDLDTIKAEDKHLFVNRSTYVDLSRAVGNSSPIPEGIEECSKFARSNTKTLGVMDLAFMLALTLGKISVRFCSQEQKTEVLARVAEITRQWEDQWRGNEFSSTFRSIMDFVGKVDMTASCFLLIRSYLLRQQQPVQNHNLWAMPLSPQESSIPFYFDGCTDPEIVQRPIELVEVVEIPSEFSAFRRWTRDMRGLN</sequence>
<keyword evidence="6" id="KW-0238">DNA-binding</keyword>
<dbReference type="STRING" id="34508.A0A4U5M7N6"/>
<dbReference type="EMBL" id="AZBU02000009">
    <property type="protein sequence ID" value="TKR64603.1"/>
    <property type="molecule type" value="Genomic_DNA"/>
</dbReference>
<accession>A0A4U5M7N6</accession>
<dbReference type="Proteomes" id="UP000298663">
    <property type="component" value="Unassembled WGS sequence"/>
</dbReference>
<proteinExistence type="inferred from homology"/>
<dbReference type="SUPFAM" id="SSF57716">
    <property type="entry name" value="Glucocorticoid receptor-like (DNA-binding domain)"/>
    <property type="match status" value="1"/>
</dbReference>
<evidence type="ECO:0000256" key="10">
    <source>
        <dbReference type="SAM" id="MobiDB-lite"/>
    </source>
</evidence>
<evidence type="ECO:0000256" key="2">
    <source>
        <dbReference type="ARBA" id="ARBA00022723"/>
    </source>
</evidence>
<organism evidence="12 13">
    <name type="scientific">Steinernema carpocapsae</name>
    <name type="common">Entomopathogenic nematode</name>
    <dbReference type="NCBI Taxonomy" id="34508"/>
    <lineage>
        <taxon>Eukaryota</taxon>
        <taxon>Metazoa</taxon>
        <taxon>Ecdysozoa</taxon>
        <taxon>Nematoda</taxon>
        <taxon>Chromadorea</taxon>
        <taxon>Rhabditida</taxon>
        <taxon>Tylenchina</taxon>
        <taxon>Panagrolaimomorpha</taxon>
        <taxon>Strongyloidoidea</taxon>
        <taxon>Steinernematidae</taxon>
        <taxon>Steinernema</taxon>
    </lineage>
</organism>
<dbReference type="Pfam" id="PF00105">
    <property type="entry name" value="zf-C4"/>
    <property type="match status" value="1"/>
</dbReference>
<dbReference type="SMART" id="SM00399">
    <property type="entry name" value="ZnF_C4"/>
    <property type="match status" value="1"/>
</dbReference>
<keyword evidence="7" id="KW-0804">Transcription</keyword>
<evidence type="ECO:0000256" key="7">
    <source>
        <dbReference type="ARBA" id="ARBA00023163"/>
    </source>
</evidence>
<comment type="similarity">
    <text evidence="1">Belongs to the nuclear hormone receptor family.</text>
</comment>
<dbReference type="Gene3D" id="3.30.50.10">
    <property type="entry name" value="Erythroid Transcription Factor GATA-1, subunit A"/>
    <property type="match status" value="1"/>
</dbReference>
<dbReference type="InterPro" id="IPR001628">
    <property type="entry name" value="Znf_hrmn_rcpt"/>
</dbReference>
<dbReference type="PROSITE" id="PS51030">
    <property type="entry name" value="NUCLEAR_REC_DBD_2"/>
    <property type="match status" value="1"/>
</dbReference>
<feature type="compositionally biased region" description="Low complexity" evidence="10">
    <location>
        <begin position="7"/>
        <end position="19"/>
    </location>
</feature>
<evidence type="ECO:0000256" key="9">
    <source>
        <dbReference type="ARBA" id="ARBA00023242"/>
    </source>
</evidence>
<name>A0A4U5M7N6_STECR</name>
<gene>
    <name evidence="12" type="ORF">L596_025105</name>
</gene>
<evidence type="ECO:0000259" key="11">
    <source>
        <dbReference type="PROSITE" id="PS51030"/>
    </source>
</evidence>
<keyword evidence="2" id="KW-0479">Metal-binding</keyword>
<protein>
    <recommendedName>
        <fullName evidence="11">Nuclear receptor domain-containing protein</fullName>
    </recommendedName>
</protein>
<keyword evidence="9" id="KW-0539">Nucleus</keyword>
<feature type="region of interest" description="Disordered" evidence="10">
    <location>
        <begin position="1"/>
        <end position="20"/>
    </location>
</feature>
<dbReference type="PANTHER" id="PTHR24083">
    <property type="entry name" value="NUCLEAR HORMONE RECEPTOR"/>
    <property type="match status" value="1"/>
</dbReference>
<evidence type="ECO:0000256" key="4">
    <source>
        <dbReference type="ARBA" id="ARBA00022833"/>
    </source>
</evidence>
<dbReference type="InterPro" id="IPR050274">
    <property type="entry name" value="Nuclear_hormone_rcpt_NR2"/>
</dbReference>
<keyword evidence="4" id="KW-0862">Zinc</keyword>
<reference evidence="12 13" key="2">
    <citation type="journal article" date="2019" name="G3 (Bethesda)">
        <title>Hybrid Assembly of the Genome of the Entomopathogenic Nematode Steinernema carpocapsae Identifies the X-Chromosome.</title>
        <authorList>
            <person name="Serra L."/>
            <person name="Macchietto M."/>
            <person name="Macias-Munoz A."/>
            <person name="McGill C.J."/>
            <person name="Rodriguez I.M."/>
            <person name="Rodriguez B."/>
            <person name="Murad R."/>
            <person name="Mortazavi A."/>
        </authorList>
    </citation>
    <scope>NUCLEOTIDE SEQUENCE [LARGE SCALE GENOMIC DNA]</scope>
    <source>
        <strain evidence="12 13">ALL</strain>
    </source>
</reference>
<evidence type="ECO:0000256" key="6">
    <source>
        <dbReference type="ARBA" id="ARBA00023125"/>
    </source>
</evidence>
<keyword evidence="13" id="KW-1185">Reference proteome</keyword>
<feature type="domain" description="Nuclear receptor" evidence="11">
    <location>
        <begin position="22"/>
        <end position="97"/>
    </location>
</feature>
<dbReference type="GO" id="GO:0008270">
    <property type="term" value="F:zinc ion binding"/>
    <property type="evidence" value="ECO:0007669"/>
    <property type="project" value="UniProtKB-KW"/>
</dbReference>
<keyword evidence="8" id="KW-0675">Receptor</keyword>
<evidence type="ECO:0000256" key="8">
    <source>
        <dbReference type="ARBA" id="ARBA00023170"/>
    </source>
</evidence>
<evidence type="ECO:0000313" key="13">
    <source>
        <dbReference type="Proteomes" id="UP000298663"/>
    </source>
</evidence>
<comment type="caution">
    <text evidence="12">The sequence shown here is derived from an EMBL/GenBank/DDBJ whole genome shotgun (WGS) entry which is preliminary data.</text>
</comment>
<keyword evidence="5" id="KW-0805">Transcription regulation</keyword>
<dbReference type="InterPro" id="IPR013088">
    <property type="entry name" value="Znf_NHR/GATA"/>
</dbReference>
<dbReference type="GO" id="GO:0003700">
    <property type="term" value="F:DNA-binding transcription factor activity"/>
    <property type="evidence" value="ECO:0007669"/>
    <property type="project" value="InterPro"/>
</dbReference>
<dbReference type="OrthoDB" id="10018779at2759"/>
<evidence type="ECO:0000256" key="1">
    <source>
        <dbReference type="ARBA" id="ARBA00005993"/>
    </source>
</evidence>
<reference evidence="12 13" key="1">
    <citation type="journal article" date="2015" name="Genome Biol.">
        <title>Comparative genomics of Steinernema reveals deeply conserved gene regulatory networks.</title>
        <authorList>
            <person name="Dillman A.R."/>
            <person name="Macchietto M."/>
            <person name="Porter C.F."/>
            <person name="Rogers A."/>
            <person name="Williams B."/>
            <person name="Antoshechkin I."/>
            <person name="Lee M.M."/>
            <person name="Goodwin Z."/>
            <person name="Lu X."/>
            <person name="Lewis E.E."/>
            <person name="Goodrich-Blair H."/>
            <person name="Stock S.P."/>
            <person name="Adams B.J."/>
            <person name="Sternberg P.W."/>
            <person name="Mortazavi A."/>
        </authorList>
    </citation>
    <scope>NUCLEOTIDE SEQUENCE [LARGE SCALE GENOMIC DNA]</scope>
    <source>
        <strain evidence="12 13">ALL</strain>
    </source>
</reference>
<dbReference type="AlphaFoldDB" id="A0A4U5M7N6"/>
<evidence type="ECO:0000256" key="3">
    <source>
        <dbReference type="ARBA" id="ARBA00022771"/>
    </source>
</evidence>
<evidence type="ECO:0000256" key="5">
    <source>
        <dbReference type="ARBA" id="ARBA00023015"/>
    </source>
</evidence>
<evidence type="ECO:0000313" key="12">
    <source>
        <dbReference type="EMBL" id="TKR64603.1"/>
    </source>
</evidence>